<proteinExistence type="inferred from homology"/>
<evidence type="ECO:0000256" key="5">
    <source>
        <dbReference type="PROSITE-ProRule" id="PRU01248"/>
    </source>
</evidence>
<protein>
    <submittedName>
        <fullName evidence="9">Integrase</fullName>
    </submittedName>
</protein>
<dbReference type="SUPFAM" id="SSF56349">
    <property type="entry name" value="DNA breaking-rejoining enzymes"/>
    <property type="match status" value="1"/>
</dbReference>
<keyword evidence="10" id="KW-1185">Reference proteome</keyword>
<comment type="similarity">
    <text evidence="1">Belongs to the 'phage' integrase family.</text>
</comment>
<dbReference type="InterPro" id="IPR050090">
    <property type="entry name" value="Tyrosine_recombinase_XerCD"/>
</dbReference>
<accession>A0A917A911</accession>
<evidence type="ECO:0000256" key="2">
    <source>
        <dbReference type="ARBA" id="ARBA00022908"/>
    </source>
</evidence>
<dbReference type="InterPro" id="IPR013762">
    <property type="entry name" value="Integrase-like_cat_sf"/>
</dbReference>
<feature type="domain" description="Tyr recombinase" evidence="7">
    <location>
        <begin position="171"/>
        <end position="342"/>
    </location>
</feature>
<keyword evidence="2" id="KW-0229">DNA integration</keyword>
<feature type="domain" description="Core-binding (CB)" evidence="8">
    <location>
        <begin position="71"/>
        <end position="150"/>
    </location>
</feature>
<dbReference type="Pfam" id="PF00589">
    <property type="entry name" value="Phage_integrase"/>
    <property type="match status" value="1"/>
</dbReference>
<dbReference type="PROSITE" id="PS51898">
    <property type="entry name" value="TYR_RECOMBINASE"/>
    <property type="match status" value="1"/>
</dbReference>
<dbReference type="PANTHER" id="PTHR30349">
    <property type="entry name" value="PHAGE INTEGRASE-RELATED"/>
    <property type="match status" value="1"/>
</dbReference>
<dbReference type="PROSITE" id="PS51900">
    <property type="entry name" value="CB"/>
    <property type="match status" value="1"/>
</dbReference>
<dbReference type="PANTHER" id="PTHR30349:SF41">
    <property type="entry name" value="INTEGRASE_RECOMBINASE PROTEIN MJ0367-RELATED"/>
    <property type="match status" value="1"/>
</dbReference>
<gene>
    <name evidence="9" type="ORF">GCM10011360_25420</name>
</gene>
<dbReference type="GO" id="GO:0015074">
    <property type="term" value="P:DNA integration"/>
    <property type="evidence" value="ECO:0007669"/>
    <property type="project" value="UniProtKB-KW"/>
</dbReference>
<evidence type="ECO:0000313" key="9">
    <source>
        <dbReference type="EMBL" id="GGE36543.1"/>
    </source>
</evidence>
<evidence type="ECO:0000256" key="6">
    <source>
        <dbReference type="SAM" id="MobiDB-lite"/>
    </source>
</evidence>
<dbReference type="GO" id="GO:0006310">
    <property type="term" value="P:DNA recombination"/>
    <property type="evidence" value="ECO:0007669"/>
    <property type="project" value="UniProtKB-KW"/>
</dbReference>
<evidence type="ECO:0000313" key="10">
    <source>
        <dbReference type="Proteomes" id="UP000612855"/>
    </source>
</evidence>
<dbReference type="InterPro" id="IPR011010">
    <property type="entry name" value="DNA_brk_join_enz"/>
</dbReference>
<evidence type="ECO:0000256" key="3">
    <source>
        <dbReference type="ARBA" id="ARBA00023125"/>
    </source>
</evidence>
<evidence type="ECO:0000256" key="4">
    <source>
        <dbReference type="ARBA" id="ARBA00023172"/>
    </source>
</evidence>
<evidence type="ECO:0000256" key="1">
    <source>
        <dbReference type="ARBA" id="ARBA00008857"/>
    </source>
</evidence>
<dbReference type="Gene3D" id="1.10.150.130">
    <property type="match status" value="1"/>
</dbReference>
<feature type="region of interest" description="Disordered" evidence="6">
    <location>
        <begin position="347"/>
        <end position="376"/>
    </location>
</feature>
<evidence type="ECO:0000259" key="7">
    <source>
        <dbReference type="PROSITE" id="PS51898"/>
    </source>
</evidence>
<dbReference type="AlphaFoldDB" id="A0A917A911"/>
<dbReference type="InterPro" id="IPR002104">
    <property type="entry name" value="Integrase_catalytic"/>
</dbReference>
<comment type="caution">
    <text evidence="9">The sequence shown here is derived from an EMBL/GenBank/DDBJ whole genome shotgun (WGS) entry which is preliminary data.</text>
</comment>
<name>A0A917A911_9RHOB</name>
<dbReference type="EMBL" id="BMFJ01000001">
    <property type="protein sequence ID" value="GGE36543.1"/>
    <property type="molecule type" value="Genomic_DNA"/>
</dbReference>
<keyword evidence="4" id="KW-0233">DNA recombination</keyword>
<dbReference type="GO" id="GO:0003677">
    <property type="term" value="F:DNA binding"/>
    <property type="evidence" value="ECO:0007669"/>
    <property type="project" value="UniProtKB-UniRule"/>
</dbReference>
<evidence type="ECO:0000259" key="8">
    <source>
        <dbReference type="PROSITE" id="PS51900"/>
    </source>
</evidence>
<dbReference type="InterPro" id="IPR010998">
    <property type="entry name" value="Integrase_recombinase_N"/>
</dbReference>
<dbReference type="Gene3D" id="1.10.443.10">
    <property type="entry name" value="Intergrase catalytic core"/>
    <property type="match status" value="1"/>
</dbReference>
<dbReference type="InterPro" id="IPR044068">
    <property type="entry name" value="CB"/>
</dbReference>
<dbReference type="Proteomes" id="UP000612855">
    <property type="component" value="Unassembled WGS sequence"/>
</dbReference>
<organism evidence="9 10">
    <name type="scientific">Primorskyibacter flagellatus</name>
    <dbReference type="NCBI Taxonomy" id="1387277"/>
    <lineage>
        <taxon>Bacteria</taxon>
        <taxon>Pseudomonadati</taxon>
        <taxon>Pseudomonadota</taxon>
        <taxon>Alphaproteobacteria</taxon>
        <taxon>Rhodobacterales</taxon>
        <taxon>Roseobacteraceae</taxon>
        <taxon>Primorskyibacter</taxon>
    </lineage>
</organism>
<reference evidence="10" key="1">
    <citation type="journal article" date="2019" name="Int. J. Syst. Evol. Microbiol.">
        <title>The Global Catalogue of Microorganisms (GCM) 10K type strain sequencing project: providing services to taxonomists for standard genome sequencing and annotation.</title>
        <authorList>
            <consortium name="The Broad Institute Genomics Platform"/>
            <consortium name="The Broad Institute Genome Sequencing Center for Infectious Disease"/>
            <person name="Wu L."/>
            <person name="Ma J."/>
        </authorList>
    </citation>
    <scope>NUCLEOTIDE SEQUENCE [LARGE SCALE GENOMIC DNA]</scope>
    <source>
        <strain evidence="10">CGMCC 1.12664</strain>
    </source>
</reference>
<keyword evidence="3 5" id="KW-0238">DNA-binding</keyword>
<sequence>MGSPVKRRKQFPGATAYFDRHRKRRWRFRKGGFSAELGSDYGSEDFVRRYEDAVNGHKTRGLIGADRTKPYSVSQLVALWYRSPEFLDLAPSTQKVYRGIVEKFREEHGDKPVRLMRRRHVQTILAEKAETPTAANNLRKRLIQSMDFAITLDWRGDNPARATKPFRVGGDGFHTWDEDELAQFFKTHKPGTLAHTAVTLMLYTGAARVDAVKLGPKNVRNGKIEYRRQKTQRSGGVLVSVPIHPDLAEVLDKLPKDRPFLATQKGTIRSAGGLGNLMQRWTEDAKLPQCSAHGLRKACARRLAEAGATAHEIGAVTGHKTLALVQRYTEAAGREGMTDSAIEKLIARPNGERNLANPPKRFVKSETNPKQGKDNL</sequence>